<name>A0AAE3WDJ2_9RHOB</name>
<dbReference type="SUPFAM" id="SSF144091">
    <property type="entry name" value="Rhomboid-like"/>
    <property type="match status" value="1"/>
</dbReference>
<comment type="caution">
    <text evidence="9">The sequence shown here is derived from an EMBL/GenBank/DDBJ whole genome shotgun (WGS) entry which is preliminary data.</text>
</comment>
<organism evidence="9 10">
    <name type="scientific">Marimonas arenosa</name>
    <dbReference type="NCBI Taxonomy" id="1795305"/>
    <lineage>
        <taxon>Bacteria</taxon>
        <taxon>Pseudomonadati</taxon>
        <taxon>Pseudomonadota</taxon>
        <taxon>Alphaproteobacteria</taxon>
        <taxon>Rhodobacterales</taxon>
        <taxon>Paracoccaceae</taxon>
        <taxon>Marimonas</taxon>
    </lineage>
</organism>
<evidence type="ECO:0000259" key="8">
    <source>
        <dbReference type="Pfam" id="PF01694"/>
    </source>
</evidence>
<feature type="transmembrane region" description="Helical" evidence="7">
    <location>
        <begin position="21"/>
        <end position="41"/>
    </location>
</feature>
<protein>
    <submittedName>
        <fullName evidence="9">Rhomboid family intramembrane serine protease</fullName>
    </submittedName>
</protein>
<dbReference type="InterPro" id="IPR022764">
    <property type="entry name" value="Peptidase_S54_rhomboid_dom"/>
</dbReference>
<dbReference type="PANTHER" id="PTHR43731:SF14">
    <property type="entry name" value="PRESENILIN-ASSOCIATED RHOMBOID-LIKE PROTEIN, MITOCHONDRIAL"/>
    <property type="match status" value="1"/>
</dbReference>
<evidence type="ECO:0000256" key="7">
    <source>
        <dbReference type="SAM" id="Phobius"/>
    </source>
</evidence>
<keyword evidence="3 7" id="KW-0812">Transmembrane</keyword>
<comment type="similarity">
    <text evidence="2">Belongs to the peptidase S54 family.</text>
</comment>
<evidence type="ECO:0000256" key="5">
    <source>
        <dbReference type="ARBA" id="ARBA00022989"/>
    </source>
</evidence>
<evidence type="ECO:0000256" key="4">
    <source>
        <dbReference type="ARBA" id="ARBA00022801"/>
    </source>
</evidence>
<feature type="transmembrane region" description="Helical" evidence="7">
    <location>
        <begin position="142"/>
        <end position="159"/>
    </location>
</feature>
<dbReference type="Gene3D" id="1.20.1540.10">
    <property type="entry name" value="Rhomboid-like"/>
    <property type="match status" value="1"/>
</dbReference>
<dbReference type="EMBL" id="JANHAX010000002">
    <property type="protein sequence ID" value="MDQ2089653.1"/>
    <property type="molecule type" value="Genomic_DNA"/>
</dbReference>
<dbReference type="GO" id="GO:0006508">
    <property type="term" value="P:proteolysis"/>
    <property type="evidence" value="ECO:0007669"/>
    <property type="project" value="UniProtKB-KW"/>
</dbReference>
<evidence type="ECO:0000256" key="2">
    <source>
        <dbReference type="ARBA" id="ARBA00009045"/>
    </source>
</evidence>
<dbReference type="InterPro" id="IPR050925">
    <property type="entry name" value="Rhomboid_protease_S54"/>
</dbReference>
<evidence type="ECO:0000313" key="9">
    <source>
        <dbReference type="EMBL" id="MDQ2089653.1"/>
    </source>
</evidence>
<keyword evidence="10" id="KW-1185">Reference proteome</keyword>
<dbReference type="GO" id="GO:0016020">
    <property type="term" value="C:membrane"/>
    <property type="evidence" value="ECO:0007669"/>
    <property type="project" value="UniProtKB-SubCell"/>
</dbReference>
<evidence type="ECO:0000256" key="1">
    <source>
        <dbReference type="ARBA" id="ARBA00004141"/>
    </source>
</evidence>
<evidence type="ECO:0000313" key="10">
    <source>
        <dbReference type="Proteomes" id="UP001226762"/>
    </source>
</evidence>
<dbReference type="AlphaFoldDB" id="A0AAE3WDJ2"/>
<keyword evidence="6 7" id="KW-0472">Membrane</keyword>
<feature type="transmembrane region" description="Helical" evidence="7">
    <location>
        <begin position="198"/>
        <end position="215"/>
    </location>
</feature>
<dbReference type="GO" id="GO:0004252">
    <property type="term" value="F:serine-type endopeptidase activity"/>
    <property type="evidence" value="ECO:0007669"/>
    <property type="project" value="InterPro"/>
</dbReference>
<comment type="subcellular location">
    <subcellularLocation>
        <location evidence="1">Membrane</location>
        <topology evidence="1">Multi-pass membrane protein</topology>
    </subcellularLocation>
</comment>
<accession>A0AAE3WDJ2</accession>
<gene>
    <name evidence="9" type="ORF">NO357_07055</name>
</gene>
<feature type="transmembrane region" description="Helical" evidence="7">
    <location>
        <begin position="171"/>
        <end position="192"/>
    </location>
</feature>
<reference evidence="9" key="2">
    <citation type="submission" date="2023-02" db="EMBL/GenBank/DDBJ databases">
        <title>'Rhodoalgimonas zhirmunskyi' gen. nov., isolated from a red alga.</title>
        <authorList>
            <person name="Nedashkovskaya O.I."/>
            <person name="Otstavnykh N.Y."/>
            <person name="Bystritskaya E.P."/>
            <person name="Balabanova L.A."/>
            <person name="Isaeva M.P."/>
        </authorList>
    </citation>
    <scope>NUCLEOTIDE SEQUENCE</scope>
    <source>
        <strain evidence="9">KCTC 52189</strain>
    </source>
</reference>
<dbReference type="Pfam" id="PF01694">
    <property type="entry name" value="Rhomboid"/>
    <property type="match status" value="1"/>
</dbReference>
<proteinExistence type="inferred from homology"/>
<keyword evidence="4" id="KW-0378">Hydrolase</keyword>
<evidence type="ECO:0000256" key="3">
    <source>
        <dbReference type="ARBA" id="ARBA00022692"/>
    </source>
</evidence>
<evidence type="ECO:0000256" key="6">
    <source>
        <dbReference type="ARBA" id="ARBA00023136"/>
    </source>
</evidence>
<dbReference type="Proteomes" id="UP001226762">
    <property type="component" value="Unassembled WGS sequence"/>
</dbReference>
<feature type="domain" description="Peptidase S54 rhomboid" evidence="8">
    <location>
        <begin position="78"/>
        <end position="217"/>
    </location>
</feature>
<dbReference type="InterPro" id="IPR035952">
    <property type="entry name" value="Rhomboid-like_sf"/>
</dbReference>
<feature type="transmembrane region" description="Helical" evidence="7">
    <location>
        <begin position="78"/>
        <end position="105"/>
    </location>
</feature>
<keyword evidence="5 7" id="KW-1133">Transmembrane helix</keyword>
<dbReference type="PANTHER" id="PTHR43731">
    <property type="entry name" value="RHOMBOID PROTEASE"/>
    <property type="match status" value="1"/>
</dbReference>
<reference evidence="9" key="1">
    <citation type="submission" date="2022-07" db="EMBL/GenBank/DDBJ databases">
        <authorList>
            <person name="Otstavnykh N."/>
            <person name="Isaeva M."/>
            <person name="Bystritskaya E."/>
        </authorList>
    </citation>
    <scope>NUCLEOTIDE SEQUENCE</scope>
    <source>
        <strain evidence="9">KCTC 52189</strain>
    </source>
</reference>
<feature type="transmembrane region" description="Helical" evidence="7">
    <location>
        <begin position="117"/>
        <end position="136"/>
    </location>
</feature>
<sequence>MTPETRSSSSVCTYLGHLRSWTVLLLLAGLCCVVELVLMSADLGFIGSTRWRGLAYQNGAFWAGLLDDWRPNYVAQPWLMFLSYSFLHGGLSHLAGNMLILVFLGPAVQARVGQWKLLAIYVLSAIGGAAGFALLGNNPQPVVGASGALFGLAGALVFWEFADHRREGRGLWPVASIVLVLIAMNVIFWVLLEGVLAWQTHLAGFVSGWLAAWMLKRSG</sequence>
<dbReference type="RefSeq" id="WP_306734925.1">
    <property type="nucleotide sequence ID" value="NZ_JANHAX010000002.1"/>
</dbReference>
<keyword evidence="9" id="KW-0645">Protease</keyword>